<accession>A0ABV6LS40</accession>
<dbReference type="EMBL" id="JBHLTP010000013">
    <property type="protein sequence ID" value="MFC0525073.1"/>
    <property type="molecule type" value="Genomic_DNA"/>
</dbReference>
<dbReference type="Gene3D" id="1.50.10.20">
    <property type="match status" value="1"/>
</dbReference>
<comment type="caution">
    <text evidence="1">The sequence shown here is derived from an EMBL/GenBank/DDBJ whole genome shotgun (WGS) entry which is preliminary data.</text>
</comment>
<sequence length="304" mass="35205">MKVLSTKAYKGAMDFILEKGRPLEKSLFQYEFNNGSAEEVLKALKSYQNEDGGFGNGLEADFRLKASSPMATSVALQHLVRLADHPQADEMITLAIQYLEYTFLEERQGWLAVPPEVNDYPHAFWWSVHDNGMSWIDENWGNPSAELIGYLHLFEDKVQVLQVPKLVDQAVQHLLELKTFESEHEMYCYLRLLAMVPAQRTEKVERQLTKAVQSLVKLDRENWEKYVPFPLKFIPTPEANHFGIPAFKVEDNLDFFIDKLEEHGRITPPWEWTTDLDVWEQAKQEWSGTLTLGALISLRTFNRL</sequence>
<dbReference type="InterPro" id="IPR008930">
    <property type="entry name" value="Terpenoid_cyclase/PrenylTrfase"/>
</dbReference>
<dbReference type="RefSeq" id="WP_377349851.1">
    <property type="nucleotide sequence ID" value="NZ_JBHLTP010000013.1"/>
</dbReference>
<organism evidence="1 2">
    <name type="scientific">Pontibacillus salicampi</name>
    <dbReference type="NCBI Taxonomy" id="1449801"/>
    <lineage>
        <taxon>Bacteria</taxon>
        <taxon>Bacillati</taxon>
        <taxon>Bacillota</taxon>
        <taxon>Bacilli</taxon>
        <taxon>Bacillales</taxon>
        <taxon>Bacillaceae</taxon>
        <taxon>Pontibacillus</taxon>
    </lineage>
</organism>
<evidence type="ECO:0000313" key="2">
    <source>
        <dbReference type="Proteomes" id="UP001589836"/>
    </source>
</evidence>
<keyword evidence="2" id="KW-1185">Reference proteome</keyword>
<evidence type="ECO:0000313" key="1">
    <source>
        <dbReference type="EMBL" id="MFC0525073.1"/>
    </source>
</evidence>
<gene>
    <name evidence="1" type="ORF">ACFFGV_15945</name>
</gene>
<dbReference type="Proteomes" id="UP001589836">
    <property type="component" value="Unassembled WGS sequence"/>
</dbReference>
<dbReference type="SUPFAM" id="SSF48239">
    <property type="entry name" value="Terpenoid cyclases/Protein prenyltransferases"/>
    <property type="match status" value="1"/>
</dbReference>
<proteinExistence type="predicted"/>
<protein>
    <submittedName>
        <fullName evidence="1">Uncharacterized protein</fullName>
    </submittedName>
</protein>
<name>A0ABV6LS40_9BACI</name>
<reference evidence="1 2" key="1">
    <citation type="submission" date="2024-09" db="EMBL/GenBank/DDBJ databases">
        <authorList>
            <person name="Sun Q."/>
            <person name="Mori K."/>
        </authorList>
    </citation>
    <scope>NUCLEOTIDE SEQUENCE [LARGE SCALE GENOMIC DNA]</scope>
    <source>
        <strain evidence="1 2">NCAIM B.02529</strain>
    </source>
</reference>